<reference evidence="1" key="1">
    <citation type="journal article" date="2020" name="Fungal Divers.">
        <title>Resolving the Mortierellaceae phylogeny through synthesis of multi-gene phylogenetics and phylogenomics.</title>
        <authorList>
            <person name="Vandepol N."/>
            <person name="Liber J."/>
            <person name="Desiro A."/>
            <person name="Na H."/>
            <person name="Kennedy M."/>
            <person name="Barry K."/>
            <person name="Grigoriev I.V."/>
            <person name="Miller A.N."/>
            <person name="O'Donnell K."/>
            <person name="Stajich J.E."/>
            <person name="Bonito G."/>
        </authorList>
    </citation>
    <scope>NUCLEOTIDE SEQUENCE</scope>
    <source>
        <strain evidence="1">NRRL 6426</strain>
    </source>
</reference>
<accession>A0A9P5QZR4</accession>
<proteinExistence type="predicted"/>
<comment type="caution">
    <text evidence="1">The sequence shown here is derived from an EMBL/GenBank/DDBJ whole genome shotgun (WGS) entry which is preliminary data.</text>
</comment>
<dbReference type="Proteomes" id="UP000748756">
    <property type="component" value="Unassembled WGS sequence"/>
</dbReference>
<protein>
    <submittedName>
        <fullName evidence="1">Uncharacterized protein</fullName>
    </submittedName>
</protein>
<dbReference type="EMBL" id="JAAAUQ010003344">
    <property type="protein sequence ID" value="KAF9117804.1"/>
    <property type="molecule type" value="Genomic_DNA"/>
</dbReference>
<dbReference type="OrthoDB" id="10387563at2759"/>
<feature type="non-terminal residue" evidence="1">
    <location>
        <position position="59"/>
    </location>
</feature>
<name>A0A9P5QZR4_9FUNG</name>
<keyword evidence="2" id="KW-1185">Reference proteome</keyword>
<dbReference type="AlphaFoldDB" id="A0A9P5QZR4"/>
<gene>
    <name evidence="1" type="ORF">BG015_006849</name>
</gene>
<evidence type="ECO:0000313" key="2">
    <source>
        <dbReference type="Proteomes" id="UP000748756"/>
    </source>
</evidence>
<evidence type="ECO:0000313" key="1">
    <source>
        <dbReference type="EMBL" id="KAF9117804.1"/>
    </source>
</evidence>
<organism evidence="1 2">
    <name type="scientific">Linnemannia schmuckeri</name>
    <dbReference type="NCBI Taxonomy" id="64567"/>
    <lineage>
        <taxon>Eukaryota</taxon>
        <taxon>Fungi</taxon>
        <taxon>Fungi incertae sedis</taxon>
        <taxon>Mucoromycota</taxon>
        <taxon>Mortierellomycotina</taxon>
        <taxon>Mortierellomycetes</taxon>
        <taxon>Mortierellales</taxon>
        <taxon>Mortierellaceae</taxon>
        <taxon>Linnemannia</taxon>
    </lineage>
</organism>
<sequence length="59" mass="6640">MRKSLLVEHIIEDAVFGQRVELAHRVAGTYPVGNGKSRDKEELDVVFMAEIAQKIMQGK</sequence>